<dbReference type="STRING" id="1629334.Cva_00333"/>
<dbReference type="Proteomes" id="UP000036771">
    <property type="component" value="Unassembled WGS sequence"/>
</dbReference>
<name>A0A0K8MB11_9PROT</name>
<dbReference type="AlphaFoldDB" id="A0A0K8MB11"/>
<organism evidence="2 3">
    <name type="scientific">Caedimonas varicaedens</name>
    <dbReference type="NCBI Taxonomy" id="1629334"/>
    <lineage>
        <taxon>Bacteria</taxon>
        <taxon>Pseudomonadati</taxon>
        <taxon>Pseudomonadota</taxon>
        <taxon>Alphaproteobacteria</taxon>
        <taxon>Holosporales</taxon>
        <taxon>Caedimonadaceae</taxon>
        <taxon>Caedimonas</taxon>
    </lineage>
</organism>
<accession>A0A0K8MB11</accession>
<dbReference type="InterPro" id="IPR050238">
    <property type="entry name" value="DNA_Rep/Repair_Clamp_Loader"/>
</dbReference>
<dbReference type="Pfam" id="PF13177">
    <property type="entry name" value="DNA_pol3_delta2"/>
    <property type="match status" value="1"/>
</dbReference>
<dbReference type="GO" id="GO:0006261">
    <property type="term" value="P:DNA-templated DNA replication"/>
    <property type="evidence" value="ECO:0007669"/>
    <property type="project" value="TreeGrafter"/>
</dbReference>
<comment type="caution">
    <text evidence="2">The sequence shown here is derived from an EMBL/GenBank/DDBJ whole genome shotgun (WGS) entry which is preliminary data.</text>
</comment>
<evidence type="ECO:0000313" key="2">
    <source>
        <dbReference type="EMBL" id="GAO97696.1"/>
    </source>
</evidence>
<evidence type="ECO:0000259" key="1">
    <source>
        <dbReference type="SMART" id="SM00382"/>
    </source>
</evidence>
<reference evidence="2 3" key="1">
    <citation type="submission" date="2015-03" db="EMBL/GenBank/DDBJ databases">
        <title>Caedibacter varicaedens, whole genome shotgun sequence.</title>
        <authorList>
            <person name="Suzuki H."/>
            <person name="Dapper A.L."/>
            <person name="Gibson A.K."/>
            <person name="Jackson C."/>
            <person name="Lee H."/>
            <person name="Pejaver V.R."/>
            <person name="Doak T."/>
            <person name="Lynch M."/>
        </authorList>
    </citation>
    <scope>NUCLEOTIDE SEQUENCE [LARGE SCALE GENOMIC DNA]</scope>
</reference>
<proteinExistence type="predicted"/>
<dbReference type="PANTHER" id="PTHR11669:SF8">
    <property type="entry name" value="DNA POLYMERASE III SUBUNIT DELTA"/>
    <property type="match status" value="1"/>
</dbReference>
<dbReference type="InterPro" id="IPR003593">
    <property type="entry name" value="AAA+_ATPase"/>
</dbReference>
<dbReference type="Gene3D" id="3.40.50.300">
    <property type="entry name" value="P-loop containing nucleotide triphosphate hydrolases"/>
    <property type="match status" value="1"/>
</dbReference>
<dbReference type="PANTHER" id="PTHR11669">
    <property type="entry name" value="REPLICATION FACTOR C / DNA POLYMERASE III GAMMA-TAU SUBUNIT"/>
    <property type="match status" value="1"/>
</dbReference>
<sequence>MPDFTPATNPFIFGVDSLIPQFLGDRFPQSIILSGPRGVGKATFSYHLARYLLQGKTGVFAGDPDSSLFARVASGSHGDLKVVQRGLNTAGKTARDISIDSIRNVVQFLHSTPLEGGWRVVIIDSIDELNHKSANALLKTLEEPPRKTLIILISHSLGRVLPTIKSRCAQYKILPLIESEMDKALTHLLPDLSQQERAFLMNCAESCPGRAMTLSRLGGMKFYEQFLGALKSIVRDDLRPALAFTDALLSSTDAETLYEAFGQFFSWWLAESLLDKEKIAGEKMVVMALRQKHSSSFWMNFWSHATKMLMQTQGYSFDRRHVMLCIFYEMMVGEMSSDLQKIS</sequence>
<dbReference type="InterPro" id="IPR027417">
    <property type="entry name" value="P-loop_NTPase"/>
</dbReference>
<protein>
    <submittedName>
        <fullName evidence="2">DNA polymerase III subunit tau</fullName>
    </submittedName>
</protein>
<gene>
    <name evidence="2" type="primary">dnaX_1</name>
    <name evidence="2" type="ORF">Cva_00333</name>
</gene>
<dbReference type="EMBL" id="BBVC01000014">
    <property type="protein sequence ID" value="GAO97696.1"/>
    <property type="molecule type" value="Genomic_DNA"/>
</dbReference>
<dbReference type="SUPFAM" id="SSF52540">
    <property type="entry name" value="P-loop containing nucleoside triphosphate hydrolases"/>
    <property type="match status" value="1"/>
</dbReference>
<dbReference type="SMART" id="SM00382">
    <property type="entry name" value="AAA"/>
    <property type="match status" value="1"/>
</dbReference>
<keyword evidence="3" id="KW-1185">Reference proteome</keyword>
<evidence type="ECO:0000313" key="3">
    <source>
        <dbReference type="Proteomes" id="UP000036771"/>
    </source>
</evidence>
<feature type="domain" description="AAA+ ATPase" evidence="1">
    <location>
        <begin position="27"/>
        <end position="176"/>
    </location>
</feature>
<dbReference type="OrthoDB" id="9811073at2"/>